<comment type="similarity">
    <text evidence="1 8 11">Belongs to the DnaA family.</text>
</comment>
<keyword evidence="3 8" id="KW-0235">DNA replication</keyword>
<comment type="subunit">
    <text evidence="8">Oligomerizes as a right-handed, spiral filament on DNA at oriC.</text>
</comment>
<dbReference type="SUPFAM" id="SSF48295">
    <property type="entry name" value="TrpR-like"/>
    <property type="match status" value="1"/>
</dbReference>
<evidence type="ECO:0000256" key="5">
    <source>
        <dbReference type="ARBA" id="ARBA00022840"/>
    </source>
</evidence>
<feature type="region of interest" description="Domain III, AAA+ region" evidence="8">
    <location>
        <begin position="113"/>
        <end position="329"/>
    </location>
</feature>
<dbReference type="InterPro" id="IPR013317">
    <property type="entry name" value="DnaA_dom"/>
</dbReference>
<feature type="region of interest" description="Domain IV, binds dsDNA" evidence="8">
    <location>
        <begin position="330"/>
        <end position="448"/>
    </location>
</feature>
<dbReference type="PRINTS" id="PR00051">
    <property type="entry name" value="DNAA"/>
</dbReference>
<organism evidence="14">
    <name type="scientific">candidate division WOR-3 bacterium</name>
    <dbReference type="NCBI Taxonomy" id="2052148"/>
    <lineage>
        <taxon>Bacteria</taxon>
        <taxon>Bacteria division WOR-3</taxon>
    </lineage>
</organism>
<dbReference type="Gene3D" id="3.30.300.180">
    <property type="match status" value="1"/>
</dbReference>
<evidence type="ECO:0000256" key="6">
    <source>
        <dbReference type="ARBA" id="ARBA00023121"/>
    </source>
</evidence>
<comment type="caution">
    <text evidence="14">The sequence shown here is derived from an EMBL/GenBank/DDBJ whole genome shotgun (WGS) entry which is preliminary data.</text>
</comment>
<dbReference type="Pfam" id="PF11638">
    <property type="entry name" value="DnaA_N"/>
    <property type="match status" value="1"/>
</dbReference>
<sequence length="448" mass="51858">MEKLSVRENEEKAKEIWSDILEILKTRLPESSFNTWFVKTVGVGYTGDRLIVEAPNSFWIEWIESNYRKVINDILKELGKNLNIIFTPKAKEIEDTVEEAPSSKRVIFSPKYPLNPRFTFDSFIVGKSNEMAYHAATRVAQNPGQEYNPLFIYGGVGLGKTHLLNAIGNFIYSKSPKIRAALIRCEDLMNELIDSLQRKRMKEFREKYRSVDILLIDDIQFLQDKNILQEELFHTFNYLFEKQKQIVMTSDRSPQQIYALEERLVSRFQWGLVTEIGKPDFETRLAITKRKVEEEKILLSEEVIIFIAENIRDNVRSIEGAIKILKAYMSLTKSLVTLDKAKELLANFIKPTPNVTMQEVLRVVAQEFKLTPYDLKSKTRKKEVVLARQIAMYIARNVIGLSLSAIGSYFGGKDHTTVLHSIQKIEQMKDDPQIEVLLNEINRKLKLI</sequence>
<gene>
    <name evidence="8 14" type="primary">dnaA</name>
    <name evidence="14" type="ORF">ENV38_04855</name>
</gene>
<dbReference type="CDD" id="cd06571">
    <property type="entry name" value="Bac_DnaA_C"/>
    <property type="match status" value="1"/>
</dbReference>
<dbReference type="PROSITE" id="PS01008">
    <property type="entry name" value="DNAA"/>
    <property type="match status" value="1"/>
</dbReference>
<dbReference type="InterPro" id="IPR010921">
    <property type="entry name" value="Trp_repressor/repl_initiator"/>
</dbReference>
<feature type="binding site" evidence="8">
    <location>
        <position position="161"/>
    </location>
    <ligand>
        <name>ATP</name>
        <dbReference type="ChEBI" id="CHEBI:30616"/>
    </ligand>
</feature>
<accession>A0A7V3KNY6</accession>
<feature type="binding site" evidence="8">
    <location>
        <position position="159"/>
    </location>
    <ligand>
        <name>ATP</name>
        <dbReference type="ChEBI" id="CHEBI:30616"/>
    </ligand>
</feature>
<dbReference type="PANTHER" id="PTHR30050">
    <property type="entry name" value="CHROMOSOMAL REPLICATION INITIATOR PROTEIN DNAA"/>
    <property type="match status" value="1"/>
</dbReference>
<evidence type="ECO:0000256" key="10">
    <source>
        <dbReference type="RuleBase" id="RU000577"/>
    </source>
</evidence>
<dbReference type="PANTHER" id="PTHR30050:SF2">
    <property type="entry name" value="CHROMOSOMAL REPLICATION INITIATOR PROTEIN DNAA"/>
    <property type="match status" value="1"/>
</dbReference>
<dbReference type="EMBL" id="DTGD01000179">
    <property type="protein sequence ID" value="HGB36216.1"/>
    <property type="molecule type" value="Genomic_DNA"/>
</dbReference>
<evidence type="ECO:0000256" key="9">
    <source>
        <dbReference type="NCBIfam" id="TIGR00362"/>
    </source>
</evidence>
<dbReference type="InterPro" id="IPR027417">
    <property type="entry name" value="P-loop_NTPase"/>
</dbReference>
<dbReference type="InterPro" id="IPR020591">
    <property type="entry name" value="Chromosome_initiator_DnaA-like"/>
</dbReference>
<feature type="binding site" evidence="8">
    <location>
        <position position="160"/>
    </location>
    <ligand>
        <name>ATP</name>
        <dbReference type="ChEBI" id="CHEBI:30616"/>
    </ligand>
</feature>
<dbReference type="GO" id="GO:0006275">
    <property type="term" value="P:regulation of DNA replication"/>
    <property type="evidence" value="ECO:0007669"/>
    <property type="project" value="UniProtKB-UniRule"/>
</dbReference>
<comment type="subcellular location">
    <subcellularLocation>
        <location evidence="8">Cytoplasm</location>
    </subcellularLocation>
</comment>
<evidence type="ECO:0000259" key="12">
    <source>
        <dbReference type="SMART" id="SM00382"/>
    </source>
</evidence>
<evidence type="ECO:0000256" key="8">
    <source>
        <dbReference type="HAMAP-Rule" id="MF_00377"/>
    </source>
</evidence>
<evidence type="ECO:0000256" key="11">
    <source>
        <dbReference type="RuleBase" id="RU004227"/>
    </source>
</evidence>
<name>A0A7V3KNY6_UNCW3</name>
<dbReference type="GO" id="GO:0005737">
    <property type="term" value="C:cytoplasm"/>
    <property type="evidence" value="ECO:0007669"/>
    <property type="project" value="UniProtKB-SubCell"/>
</dbReference>
<dbReference type="Pfam" id="PF08299">
    <property type="entry name" value="Bac_DnaA_C"/>
    <property type="match status" value="1"/>
</dbReference>
<dbReference type="SMART" id="SM00382">
    <property type="entry name" value="AAA"/>
    <property type="match status" value="1"/>
</dbReference>
<dbReference type="SUPFAM" id="SSF52540">
    <property type="entry name" value="P-loop containing nucleoside triphosphate hydrolases"/>
    <property type="match status" value="1"/>
</dbReference>
<comment type="domain">
    <text evidence="8">Domain I is involved in oligomerization and binding regulators, domain II is flexibile and of varying length in different bacteria, domain III forms the AAA+ region, while domain IV binds dsDNA.</text>
</comment>
<dbReference type="SMART" id="SM00760">
    <property type="entry name" value="Bac_DnaA_C"/>
    <property type="match status" value="1"/>
</dbReference>
<dbReference type="InterPro" id="IPR001957">
    <property type="entry name" value="Chromosome_initiator_DnaA"/>
</dbReference>
<evidence type="ECO:0000259" key="13">
    <source>
        <dbReference type="SMART" id="SM00760"/>
    </source>
</evidence>
<dbReference type="InterPro" id="IPR024633">
    <property type="entry name" value="DnaA_N_dom"/>
</dbReference>
<keyword evidence="4 8" id="KW-0547">Nucleotide-binding</keyword>
<dbReference type="InterPro" id="IPR018312">
    <property type="entry name" value="Chromosome_initiator_DnaA_CS"/>
</dbReference>
<dbReference type="Gene3D" id="1.10.8.60">
    <property type="match status" value="1"/>
</dbReference>
<evidence type="ECO:0000256" key="3">
    <source>
        <dbReference type="ARBA" id="ARBA00022705"/>
    </source>
</evidence>
<dbReference type="InterPro" id="IPR038454">
    <property type="entry name" value="DnaA_N_sf"/>
</dbReference>
<evidence type="ECO:0000256" key="7">
    <source>
        <dbReference type="ARBA" id="ARBA00023125"/>
    </source>
</evidence>
<feature type="binding site" evidence="8">
    <location>
        <position position="157"/>
    </location>
    <ligand>
        <name>ATP</name>
        <dbReference type="ChEBI" id="CHEBI:30616"/>
    </ligand>
</feature>
<keyword evidence="5 8" id="KW-0067">ATP-binding</keyword>
<keyword evidence="6 8" id="KW-0446">Lipid-binding</keyword>
<dbReference type="GO" id="GO:0003688">
    <property type="term" value="F:DNA replication origin binding"/>
    <property type="evidence" value="ECO:0007669"/>
    <property type="project" value="UniProtKB-UniRule"/>
</dbReference>
<dbReference type="InterPro" id="IPR003593">
    <property type="entry name" value="AAA+_ATPase"/>
</dbReference>
<dbReference type="Gene3D" id="1.10.1750.10">
    <property type="match status" value="1"/>
</dbReference>
<dbReference type="GO" id="GO:0005886">
    <property type="term" value="C:plasma membrane"/>
    <property type="evidence" value="ECO:0007669"/>
    <property type="project" value="TreeGrafter"/>
</dbReference>
<dbReference type="HAMAP" id="MF_00377">
    <property type="entry name" value="DnaA_bact"/>
    <property type="match status" value="1"/>
</dbReference>
<evidence type="ECO:0000256" key="4">
    <source>
        <dbReference type="ARBA" id="ARBA00022741"/>
    </source>
</evidence>
<feature type="domain" description="Chromosomal replication initiator DnaA C-terminal" evidence="13">
    <location>
        <begin position="356"/>
        <end position="425"/>
    </location>
</feature>
<dbReference type="Gene3D" id="3.40.50.300">
    <property type="entry name" value="P-loop containing nucleotide triphosphate hydrolases"/>
    <property type="match status" value="1"/>
</dbReference>
<dbReference type="GO" id="GO:0008289">
    <property type="term" value="F:lipid binding"/>
    <property type="evidence" value="ECO:0007669"/>
    <property type="project" value="UniProtKB-KW"/>
</dbReference>
<dbReference type="AlphaFoldDB" id="A0A7V3KNY6"/>
<dbReference type="CDD" id="cd00009">
    <property type="entry name" value="AAA"/>
    <property type="match status" value="1"/>
</dbReference>
<dbReference type="Pfam" id="PF00308">
    <property type="entry name" value="Bac_DnaA"/>
    <property type="match status" value="1"/>
</dbReference>
<reference evidence="14" key="1">
    <citation type="journal article" date="2020" name="mSystems">
        <title>Genome- and Community-Level Interaction Insights into Carbon Utilization and Element Cycling Functions of Hydrothermarchaeota in Hydrothermal Sediment.</title>
        <authorList>
            <person name="Zhou Z."/>
            <person name="Liu Y."/>
            <person name="Xu W."/>
            <person name="Pan J."/>
            <person name="Luo Z.H."/>
            <person name="Li M."/>
        </authorList>
    </citation>
    <scope>NUCLEOTIDE SEQUENCE [LARGE SCALE GENOMIC DNA]</scope>
    <source>
        <strain evidence="14">SpSt-754</strain>
    </source>
</reference>
<feature type="region of interest" description="Domain I, interacts with DnaA modulators" evidence="8">
    <location>
        <begin position="1"/>
        <end position="100"/>
    </location>
</feature>
<evidence type="ECO:0000313" key="14">
    <source>
        <dbReference type="EMBL" id="HGB36216.1"/>
    </source>
</evidence>
<dbReference type="GO" id="GO:0006270">
    <property type="term" value="P:DNA replication initiation"/>
    <property type="evidence" value="ECO:0007669"/>
    <property type="project" value="UniProtKB-UniRule"/>
</dbReference>
<protein>
    <recommendedName>
        <fullName evidence="8 9">Chromosomal replication initiator protein DnaA</fullName>
    </recommendedName>
</protein>
<evidence type="ECO:0000256" key="2">
    <source>
        <dbReference type="ARBA" id="ARBA00022490"/>
    </source>
</evidence>
<dbReference type="GO" id="GO:0005524">
    <property type="term" value="F:ATP binding"/>
    <property type="evidence" value="ECO:0007669"/>
    <property type="project" value="UniProtKB-UniRule"/>
</dbReference>
<evidence type="ECO:0000256" key="1">
    <source>
        <dbReference type="ARBA" id="ARBA00006583"/>
    </source>
</evidence>
<keyword evidence="7 8" id="KW-0238">DNA-binding</keyword>
<comment type="function">
    <text evidence="8 10">Plays an essential role in the initiation and regulation of chromosomal replication. ATP-DnaA binds to the origin of replication (oriC) to initiate formation of the DNA replication initiation complex once per cell cycle. Binds the DnaA box (a 9 base pair repeat at the origin) and separates the double-stranded (ds)DNA. Forms a right-handed helical filament on oriC DNA; dsDNA binds to the exterior of the filament while single-stranded (ss)DNA is stabiized in the filament's interior. The ATP-DnaA-oriC complex binds and stabilizes one strand of the AT-rich DNA unwinding element (DUE), permitting loading of DNA polymerase. After initiation quickly degrades to an ADP-DnaA complex that is not apt for DNA replication. Binds acidic phospholipids.</text>
</comment>
<feature type="domain" description="AAA+ ATPase" evidence="12">
    <location>
        <begin position="146"/>
        <end position="274"/>
    </location>
</feature>
<dbReference type="InterPro" id="IPR013159">
    <property type="entry name" value="DnaA_C"/>
</dbReference>
<dbReference type="NCBIfam" id="TIGR00362">
    <property type="entry name" value="DnaA"/>
    <property type="match status" value="1"/>
</dbReference>
<dbReference type="FunFam" id="3.40.50.300:FF:000668">
    <property type="entry name" value="Chromosomal replication initiator protein DnaA"/>
    <property type="match status" value="1"/>
</dbReference>
<comment type="caution">
    <text evidence="8">Lacks conserved residue(s) required for the propagation of feature annotation.</text>
</comment>
<keyword evidence="2 8" id="KW-0963">Cytoplasm</keyword>
<proteinExistence type="inferred from homology"/>